<dbReference type="PANTHER" id="PTHR43403:SF1">
    <property type="entry name" value="NAD-SPECIFIC GLUTAMATE DEHYDROGENASE"/>
    <property type="match status" value="1"/>
</dbReference>
<protein>
    <submittedName>
        <fullName evidence="1">(Mediterranean fruit fly) hypothetical protein</fullName>
    </submittedName>
</protein>
<evidence type="ECO:0000313" key="2">
    <source>
        <dbReference type="Proteomes" id="UP000606786"/>
    </source>
</evidence>
<dbReference type="GO" id="GO:0004352">
    <property type="term" value="F:glutamate dehydrogenase (NAD+) activity"/>
    <property type="evidence" value="ECO:0007669"/>
    <property type="project" value="InterPro"/>
</dbReference>
<comment type="caution">
    <text evidence="1">The sequence shown here is derived from an EMBL/GenBank/DDBJ whole genome shotgun (WGS) entry which is preliminary data.</text>
</comment>
<evidence type="ECO:0000313" key="1">
    <source>
        <dbReference type="EMBL" id="CAD7002224.1"/>
    </source>
</evidence>
<dbReference type="PANTHER" id="PTHR43403">
    <property type="entry name" value="NAD-SPECIFIC GLUTAMATE DEHYDROGENASE"/>
    <property type="match status" value="1"/>
</dbReference>
<dbReference type="GO" id="GO:0004069">
    <property type="term" value="F:L-aspartate:2-oxoglutarate aminotransferase activity"/>
    <property type="evidence" value="ECO:0007669"/>
    <property type="project" value="InterPro"/>
</dbReference>
<dbReference type="InterPro" id="IPR007780">
    <property type="entry name" value="NAD_Glu_DH_bac"/>
</dbReference>
<accession>A0A811UU76</accession>
<proteinExistence type="predicted"/>
<gene>
    <name evidence="1" type="ORF">CCAP1982_LOCUS10720</name>
</gene>
<sequence length="218" mass="25206">MLYSNSIINIKRKSGLIDEIYDLEENNGVKESVIYVIIKGISDSFVNTLKESLRKTLKAVNCVVKDWLLMLQKIDEVKNELCSVVQATGYQERIADKDGKLVSSDEKNLGLMRNITEKWEDRFIDNLYSTFNTVEDIFIRYCKAFPISYQESFEPHSAYYDMKKLETVYTPSNGGLELSKILKITKNLGTKILSHNSYYVEIMMECGYTILCYQESMN</sequence>
<dbReference type="AlphaFoldDB" id="A0A811UU76"/>
<reference evidence="1" key="1">
    <citation type="submission" date="2020-11" db="EMBL/GenBank/DDBJ databases">
        <authorList>
            <person name="Whitehead M."/>
        </authorList>
    </citation>
    <scope>NUCLEOTIDE SEQUENCE</scope>
    <source>
        <strain evidence="1">EGII</strain>
    </source>
</reference>
<dbReference type="EMBL" id="CAJHJT010000033">
    <property type="protein sequence ID" value="CAD7002224.1"/>
    <property type="molecule type" value="Genomic_DNA"/>
</dbReference>
<keyword evidence="2" id="KW-1185">Reference proteome</keyword>
<dbReference type="Proteomes" id="UP000606786">
    <property type="component" value="Unassembled WGS sequence"/>
</dbReference>
<dbReference type="GO" id="GO:0006538">
    <property type="term" value="P:L-glutamate catabolic process"/>
    <property type="evidence" value="ECO:0007669"/>
    <property type="project" value="InterPro"/>
</dbReference>
<dbReference type="Pfam" id="PF21079">
    <property type="entry name" value="GDH_HM2"/>
    <property type="match status" value="1"/>
</dbReference>
<organism evidence="1 2">
    <name type="scientific">Ceratitis capitata</name>
    <name type="common">Mediterranean fruit fly</name>
    <name type="synonym">Tephritis capitata</name>
    <dbReference type="NCBI Taxonomy" id="7213"/>
    <lineage>
        <taxon>Eukaryota</taxon>
        <taxon>Metazoa</taxon>
        <taxon>Ecdysozoa</taxon>
        <taxon>Arthropoda</taxon>
        <taxon>Hexapoda</taxon>
        <taxon>Insecta</taxon>
        <taxon>Pterygota</taxon>
        <taxon>Neoptera</taxon>
        <taxon>Endopterygota</taxon>
        <taxon>Diptera</taxon>
        <taxon>Brachycera</taxon>
        <taxon>Muscomorpha</taxon>
        <taxon>Tephritoidea</taxon>
        <taxon>Tephritidae</taxon>
        <taxon>Ceratitis</taxon>
        <taxon>Ceratitis</taxon>
    </lineage>
</organism>
<dbReference type="InterPro" id="IPR049058">
    <property type="entry name" value="NAD_Glu_DH_HM2"/>
</dbReference>
<name>A0A811UU76_CERCA</name>